<accession>A0A1G9FZR7</accession>
<dbReference type="Gene3D" id="1.10.10.10">
    <property type="entry name" value="Winged helix-like DNA-binding domain superfamily/Winged helix DNA-binding domain"/>
    <property type="match status" value="1"/>
</dbReference>
<evidence type="ECO:0000256" key="2">
    <source>
        <dbReference type="ARBA" id="ARBA00023015"/>
    </source>
</evidence>
<evidence type="ECO:0000256" key="6">
    <source>
        <dbReference type="SAM" id="MobiDB-lite"/>
    </source>
</evidence>
<protein>
    <submittedName>
        <fullName evidence="9">DNA-binding transcriptional activator of the SARP family</fullName>
    </submittedName>
</protein>
<dbReference type="SMART" id="SM00530">
    <property type="entry name" value="HTH_XRE"/>
    <property type="match status" value="1"/>
</dbReference>
<dbReference type="PANTHER" id="PTHR35807">
    <property type="entry name" value="TRANSCRIPTIONAL REGULATOR REDD-RELATED"/>
    <property type="match status" value="1"/>
</dbReference>
<dbReference type="PROSITE" id="PS50943">
    <property type="entry name" value="HTH_CROC1"/>
    <property type="match status" value="1"/>
</dbReference>
<dbReference type="PANTHER" id="PTHR35807:SF1">
    <property type="entry name" value="TRANSCRIPTIONAL REGULATOR REDD"/>
    <property type="match status" value="1"/>
</dbReference>
<dbReference type="InterPro" id="IPR010982">
    <property type="entry name" value="Lambda_DNA-bd_dom_sf"/>
</dbReference>
<dbReference type="CDD" id="cd00093">
    <property type="entry name" value="HTH_XRE"/>
    <property type="match status" value="1"/>
</dbReference>
<dbReference type="Pfam" id="PF13560">
    <property type="entry name" value="HTH_31"/>
    <property type="match status" value="1"/>
</dbReference>
<dbReference type="InterPro" id="IPR016032">
    <property type="entry name" value="Sig_transdc_resp-reg_C-effctor"/>
</dbReference>
<dbReference type="Pfam" id="PF00486">
    <property type="entry name" value="Trans_reg_C"/>
    <property type="match status" value="1"/>
</dbReference>
<dbReference type="SUPFAM" id="SSF48452">
    <property type="entry name" value="TPR-like"/>
    <property type="match status" value="1"/>
</dbReference>
<dbReference type="Proteomes" id="UP000198662">
    <property type="component" value="Unassembled WGS sequence"/>
</dbReference>
<evidence type="ECO:0000256" key="4">
    <source>
        <dbReference type="ARBA" id="ARBA00023163"/>
    </source>
</evidence>
<dbReference type="OrthoDB" id="4336084at2"/>
<dbReference type="EMBL" id="FNGF01000002">
    <property type="protein sequence ID" value="SDK93894.1"/>
    <property type="molecule type" value="Genomic_DNA"/>
</dbReference>
<proteinExistence type="inferred from homology"/>
<evidence type="ECO:0000256" key="1">
    <source>
        <dbReference type="ARBA" id="ARBA00005820"/>
    </source>
</evidence>
<dbReference type="Gene3D" id="1.25.40.10">
    <property type="entry name" value="Tetratricopeptide repeat domain"/>
    <property type="match status" value="1"/>
</dbReference>
<dbReference type="AlphaFoldDB" id="A0A1G9FZR7"/>
<dbReference type="SMART" id="SM01043">
    <property type="entry name" value="BTAD"/>
    <property type="match status" value="1"/>
</dbReference>
<dbReference type="Pfam" id="PF03704">
    <property type="entry name" value="BTAD"/>
    <property type="match status" value="1"/>
</dbReference>
<feature type="compositionally biased region" description="Basic and acidic residues" evidence="6">
    <location>
        <begin position="353"/>
        <end position="368"/>
    </location>
</feature>
<evidence type="ECO:0000256" key="3">
    <source>
        <dbReference type="ARBA" id="ARBA00023125"/>
    </source>
</evidence>
<dbReference type="SUPFAM" id="SSF46894">
    <property type="entry name" value="C-terminal effector domain of the bipartite response regulators"/>
    <property type="match status" value="1"/>
</dbReference>
<feature type="domain" description="HTH cro/C1-type" evidence="7">
    <location>
        <begin position="15"/>
        <end position="70"/>
    </location>
</feature>
<comment type="similarity">
    <text evidence="1">Belongs to the AfsR/DnrI/RedD regulatory family.</text>
</comment>
<dbReference type="SUPFAM" id="SSF47413">
    <property type="entry name" value="lambda repressor-like DNA-binding domains"/>
    <property type="match status" value="1"/>
</dbReference>
<evidence type="ECO:0000259" key="7">
    <source>
        <dbReference type="PROSITE" id="PS50943"/>
    </source>
</evidence>
<dbReference type="InterPro" id="IPR051677">
    <property type="entry name" value="AfsR-DnrI-RedD_regulator"/>
</dbReference>
<dbReference type="PROSITE" id="PS51755">
    <property type="entry name" value="OMPR_PHOB"/>
    <property type="match status" value="1"/>
</dbReference>
<evidence type="ECO:0000256" key="5">
    <source>
        <dbReference type="PROSITE-ProRule" id="PRU01091"/>
    </source>
</evidence>
<keyword evidence="4" id="KW-0804">Transcription</keyword>
<dbReference type="STRING" id="380244.SAMN05216298_2129"/>
<dbReference type="GO" id="GO:0006355">
    <property type="term" value="P:regulation of DNA-templated transcription"/>
    <property type="evidence" value="ECO:0007669"/>
    <property type="project" value="InterPro"/>
</dbReference>
<reference evidence="10" key="1">
    <citation type="submission" date="2016-10" db="EMBL/GenBank/DDBJ databases">
        <authorList>
            <person name="Varghese N."/>
            <person name="Submissions S."/>
        </authorList>
    </citation>
    <scope>NUCLEOTIDE SEQUENCE [LARGE SCALE GENOMIC DNA]</scope>
    <source>
        <strain evidence="10">CGMCC 4.3147</strain>
    </source>
</reference>
<dbReference type="Gene3D" id="1.10.260.40">
    <property type="entry name" value="lambda repressor-like DNA-binding domains"/>
    <property type="match status" value="1"/>
</dbReference>
<dbReference type="SMART" id="SM00862">
    <property type="entry name" value="Trans_reg_C"/>
    <property type="match status" value="1"/>
</dbReference>
<organism evidence="9 10">
    <name type="scientific">Glycomyces sambucus</name>
    <dbReference type="NCBI Taxonomy" id="380244"/>
    <lineage>
        <taxon>Bacteria</taxon>
        <taxon>Bacillati</taxon>
        <taxon>Actinomycetota</taxon>
        <taxon>Actinomycetes</taxon>
        <taxon>Glycomycetales</taxon>
        <taxon>Glycomycetaceae</taxon>
        <taxon>Glycomyces</taxon>
    </lineage>
</organism>
<feature type="compositionally biased region" description="Basic and acidic residues" evidence="6">
    <location>
        <begin position="336"/>
        <end position="346"/>
    </location>
</feature>
<dbReference type="InterPro" id="IPR001867">
    <property type="entry name" value="OmpR/PhoB-type_DNA-bd"/>
</dbReference>
<sequence>MAEGHRTGRTSGALVRRHRERAGLTQRELAERSGVSLAAVRDLEQGRSGRPRRESARRLASALGLPPEDVLAMFGPAPAAPEAAPRESRTGTAPQHVIGVLGPLTVWRDGAAVPFGAEKARTLLLRLALSANEVVGREELMDLLWGERRPPTAVDLLYTYMARLRRLVRPAAPPECAIEAALGGYRLVAGPERLDLLRFRRLAAAGRAETDPERALQDYAAAAALWRGEPDVDALRHHPLAAALTEEYADLLRAYAATARDLADCEQVLPRLRGLAQRLELHEPLQADLVATLAAAGRRTEALAAYDRVRAVLRDQLGIGPGERLREAHRAVLTREDASKPLRPDMVRQLPAGRRDLDGAGPVRRDLRTGPVGG</sequence>
<evidence type="ECO:0000259" key="8">
    <source>
        <dbReference type="PROSITE" id="PS51755"/>
    </source>
</evidence>
<feature type="region of interest" description="Disordered" evidence="6">
    <location>
        <begin position="336"/>
        <end position="374"/>
    </location>
</feature>
<dbReference type="GO" id="GO:0003677">
    <property type="term" value="F:DNA binding"/>
    <property type="evidence" value="ECO:0007669"/>
    <property type="project" value="UniProtKB-UniRule"/>
</dbReference>
<evidence type="ECO:0000313" key="9">
    <source>
        <dbReference type="EMBL" id="SDK93894.1"/>
    </source>
</evidence>
<dbReference type="GO" id="GO:0000160">
    <property type="term" value="P:phosphorelay signal transduction system"/>
    <property type="evidence" value="ECO:0007669"/>
    <property type="project" value="InterPro"/>
</dbReference>
<dbReference type="InterPro" id="IPR001387">
    <property type="entry name" value="Cro/C1-type_HTH"/>
</dbReference>
<dbReference type="InterPro" id="IPR036388">
    <property type="entry name" value="WH-like_DNA-bd_sf"/>
</dbReference>
<keyword evidence="2" id="KW-0805">Transcription regulation</keyword>
<keyword evidence="3 5" id="KW-0238">DNA-binding</keyword>
<feature type="DNA-binding region" description="OmpR/PhoB-type" evidence="5">
    <location>
        <begin position="88"/>
        <end position="189"/>
    </location>
</feature>
<keyword evidence="10" id="KW-1185">Reference proteome</keyword>
<feature type="region of interest" description="Disordered" evidence="6">
    <location>
        <begin position="1"/>
        <end position="31"/>
    </location>
</feature>
<name>A0A1G9FZR7_9ACTN</name>
<evidence type="ECO:0000313" key="10">
    <source>
        <dbReference type="Proteomes" id="UP000198662"/>
    </source>
</evidence>
<dbReference type="InterPro" id="IPR011990">
    <property type="entry name" value="TPR-like_helical_dom_sf"/>
</dbReference>
<dbReference type="InterPro" id="IPR005158">
    <property type="entry name" value="BTAD"/>
</dbReference>
<gene>
    <name evidence="9" type="ORF">SAMN05216298_2129</name>
</gene>
<feature type="domain" description="OmpR/PhoB-type" evidence="8">
    <location>
        <begin position="88"/>
        <end position="189"/>
    </location>
</feature>